<protein>
    <submittedName>
        <fullName evidence="1">Pentatricopeptide repeat-containing protein</fullName>
    </submittedName>
</protein>
<sequence length="81" mass="9088">MQDRGVKKEPGMSWIEVGNMVHTFLVDDHSHPMSELIYSRLGEMLAKIKKISSNNEKLPLAISETERSGANGMNHHSEKLA</sequence>
<feature type="non-terminal residue" evidence="1">
    <location>
        <position position="81"/>
    </location>
</feature>
<dbReference type="EMBL" id="LXQA010206984">
    <property type="protein sequence ID" value="MCI33736.1"/>
    <property type="molecule type" value="Genomic_DNA"/>
</dbReference>
<dbReference type="Pfam" id="PF20430">
    <property type="entry name" value="Eplus_motif"/>
    <property type="match status" value="1"/>
</dbReference>
<organism evidence="1 2">
    <name type="scientific">Trifolium medium</name>
    <dbReference type="NCBI Taxonomy" id="97028"/>
    <lineage>
        <taxon>Eukaryota</taxon>
        <taxon>Viridiplantae</taxon>
        <taxon>Streptophyta</taxon>
        <taxon>Embryophyta</taxon>
        <taxon>Tracheophyta</taxon>
        <taxon>Spermatophyta</taxon>
        <taxon>Magnoliopsida</taxon>
        <taxon>eudicotyledons</taxon>
        <taxon>Gunneridae</taxon>
        <taxon>Pentapetalae</taxon>
        <taxon>rosids</taxon>
        <taxon>fabids</taxon>
        <taxon>Fabales</taxon>
        <taxon>Fabaceae</taxon>
        <taxon>Papilionoideae</taxon>
        <taxon>50 kb inversion clade</taxon>
        <taxon>NPAAA clade</taxon>
        <taxon>Hologalegina</taxon>
        <taxon>IRL clade</taxon>
        <taxon>Trifolieae</taxon>
        <taxon>Trifolium</taxon>
    </lineage>
</organism>
<proteinExistence type="predicted"/>
<dbReference type="Proteomes" id="UP000265520">
    <property type="component" value="Unassembled WGS sequence"/>
</dbReference>
<comment type="caution">
    <text evidence="1">The sequence shown here is derived from an EMBL/GenBank/DDBJ whole genome shotgun (WGS) entry which is preliminary data.</text>
</comment>
<evidence type="ECO:0000313" key="2">
    <source>
        <dbReference type="Proteomes" id="UP000265520"/>
    </source>
</evidence>
<keyword evidence="2" id="KW-1185">Reference proteome</keyword>
<dbReference type="AlphaFoldDB" id="A0A392RD27"/>
<name>A0A392RD27_9FABA</name>
<evidence type="ECO:0000313" key="1">
    <source>
        <dbReference type="EMBL" id="MCI33736.1"/>
    </source>
</evidence>
<dbReference type="InterPro" id="IPR046849">
    <property type="entry name" value="E2_motif"/>
</dbReference>
<accession>A0A392RD27</accession>
<reference evidence="1 2" key="1">
    <citation type="journal article" date="2018" name="Front. Plant Sci.">
        <title>Red Clover (Trifolium pratense) and Zigzag Clover (T. medium) - A Picture of Genomic Similarities and Differences.</title>
        <authorList>
            <person name="Dluhosova J."/>
            <person name="Istvanek J."/>
            <person name="Nedelnik J."/>
            <person name="Repkova J."/>
        </authorList>
    </citation>
    <scope>NUCLEOTIDE SEQUENCE [LARGE SCALE GENOMIC DNA]</scope>
    <source>
        <strain evidence="2">cv. 10/8</strain>
        <tissue evidence="1">Leaf</tissue>
    </source>
</reference>